<dbReference type="EMBL" id="JAULSV010000005">
    <property type="protein sequence ID" value="KAK0643961.1"/>
    <property type="molecule type" value="Genomic_DNA"/>
</dbReference>
<keyword evidence="2" id="KW-1185">Reference proteome</keyword>
<organism evidence="1 2">
    <name type="scientific">Cercophora newfieldiana</name>
    <dbReference type="NCBI Taxonomy" id="92897"/>
    <lineage>
        <taxon>Eukaryota</taxon>
        <taxon>Fungi</taxon>
        <taxon>Dikarya</taxon>
        <taxon>Ascomycota</taxon>
        <taxon>Pezizomycotina</taxon>
        <taxon>Sordariomycetes</taxon>
        <taxon>Sordariomycetidae</taxon>
        <taxon>Sordariales</taxon>
        <taxon>Lasiosphaeriaceae</taxon>
        <taxon>Cercophora</taxon>
    </lineage>
</organism>
<proteinExistence type="predicted"/>
<evidence type="ECO:0000313" key="2">
    <source>
        <dbReference type="Proteomes" id="UP001174936"/>
    </source>
</evidence>
<dbReference type="AlphaFoldDB" id="A0AA39Y2K5"/>
<evidence type="ECO:0008006" key="3">
    <source>
        <dbReference type="Google" id="ProtNLM"/>
    </source>
</evidence>
<gene>
    <name evidence="1" type="ORF">B0T16DRAFT_513272</name>
</gene>
<dbReference type="InterPro" id="IPR036249">
    <property type="entry name" value="Thioredoxin-like_sf"/>
</dbReference>
<reference evidence="1" key="1">
    <citation type="submission" date="2023-06" db="EMBL/GenBank/DDBJ databases">
        <title>Genome-scale phylogeny and comparative genomics of the fungal order Sordariales.</title>
        <authorList>
            <consortium name="Lawrence Berkeley National Laboratory"/>
            <person name="Hensen N."/>
            <person name="Bonometti L."/>
            <person name="Westerberg I."/>
            <person name="Brannstrom I.O."/>
            <person name="Guillou S."/>
            <person name="Cros-Aarteil S."/>
            <person name="Calhoun S."/>
            <person name="Haridas S."/>
            <person name="Kuo A."/>
            <person name="Mondo S."/>
            <person name="Pangilinan J."/>
            <person name="Riley R."/>
            <person name="Labutti K."/>
            <person name="Andreopoulos B."/>
            <person name="Lipzen A."/>
            <person name="Chen C."/>
            <person name="Yanf M."/>
            <person name="Daum C."/>
            <person name="Ng V."/>
            <person name="Clum A."/>
            <person name="Steindorff A."/>
            <person name="Ohm R."/>
            <person name="Martin F."/>
            <person name="Silar P."/>
            <person name="Natvig D."/>
            <person name="Lalanne C."/>
            <person name="Gautier V."/>
            <person name="Ament-Velasquez S.L."/>
            <person name="Kruys A."/>
            <person name="Hutchinson M.I."/>
            <person name="Powell A.J."/>
            <person name="Barry K."/>
            <person name="Miller A.N."/>
            <person name="Grigoriev I.V."/>
            <person name="Debuchy R."/>
            <person name="Gladieux P."/>
            <person name="Thoren M.H."/>
            <person name="Johannesson H."/>
        </authorList>
    </citation>
    <scope>NUCLEOTIDE SEQUENCE</scope>
    <source>
        <strain evidence="1">SMH2532-1</strain>
    </source>
</reference>
<protein>
    <recommendedName>
        <fullName evidence="3">Thioredoxin domain-containing protein</fullName>
    </recommendedName>
</protein>
<dbReference type="Proteomes" id="UP001174936">
    <property type="component" value="Unassembled WGS sequence"/>
</dbReference>
<accession>A0AA39Y2K5</accession>
<dbReference type="SUPFAM" id="SSF52833">
    <property type="entry name" value="Thioredoxin-like"/>
    <property type="match status" value="2"/>
</dbReference>
<comment type="caution">
    <text evidence="1">The sequence shown here is derived from an EMBL/GenBank/DDBJ whole genome shotgun (WGS) entry which is preliminary data.</text>
</comment>
<dbReference type="Gene3D" id="3.40.30.10">
    <property type="entry name" value="Glutaredoxin"/>
    <property type="match status" value="2"/>
</dbReference>
<name>A0AA39Y2K5_9PEZI</name>
<evidence type="ECO:0000313" key="1">
    <source>
        <dbReference type="EMBL" id="KAK0643961.1"/>
    </source>
</evidence>
<dbReference type="CDD" id="cd02961">
    <property type="entry name" value="PDI_a_family"/>
    <property type="match status" value="1"/>
</dbReference>
<sequence length="348" mass="38910">MHHRSYEIPELPLPLAAACIGRIHLAPLFASRHPLSSSRATEDPGGIQQTQSLEAEWATVQESLQDADILSVDCATEAAFCSEMDAVTFPAIRVYNEDGTITRYRGPRRSKSILAFYRRVSRPVVSEITDPAISLHDFTTSDDITFTAEFLPKGASLYEWQYRNLARQYHDRYSFAILPPSQQQSAIRCRNNINDENFTLKELWLVGALDELVSQCTAPLILELTRKDIAELGQLTQRTGKHLAVHYFTESHDGKEIYHEEMLGLAKKYSKEVLFTIVDTNEHPLMSSAAGLGSGSGISIENLRTGDLFPYERAKISAADLEAFLLDIVQGNILPWDGSRANVAHDEL</sequence>